<evidence type="ECO:0000313" key="2">
    <source>
        <dbReference type="EMBL" id="WET63326.1"/>
    </source>
</evidence>
<dbReference type="Gene3D" id="2.120.10.30">
    <property type="entry name" value="TolB, C-terminal domain"/>
    <property type="match status" value="1"/>
</dbReference>
<dbReference type="SUPFAM" id="SSF63825">
    <property type="entry name" value="YWTD domain"/>
    <property type="match status" value="1"/>
</dbReference>
<organism evidence="1 3">
    <name type="scientific">Parabacteroides distasonis</name>
    <dbReference type="NCBI Taxonomy" id="823"/>
    <lineage>
        <taxon>Bacteria</taxon>
        <taxon>Pseudomonadati</taxon>
        <taxon>Bacteroidota</taxon>
        <taxon>Bacteroidia</taxon>
        <taxon>Bacteroidales</taxon>
        <taxon>Tannerellaceae</taxon>
        <taxon>Parabacteroides</taxon>
    </lineage>
</organism>
<dbReference type="PROSITE" id="PS51257">
    <property type="entry name" value="PROKAR_LIPOPROTEIN"/>
    <property type="match status" value="1"/>
</dbReference>
<dbReference type="RefSeq" id="WP_158532675.1">
    <property type="nucleotide sequence ID" value="NZ_CP120353.1"/>
</dbReference>
<dbReference type="EMBL" id="JAJCNI010000010">
    <property type="protein sequence ID" value="MCB6518134.1"/>
    <property type="molecule type" value="Genomic_DNA"/>
</dbReference>
<dbReference type="InterPro" id="IPR011042">
    <property type="entry name" value="6-blade_b-propeller_TolB-like"/>
</dbReference>
<evidence type="ECO:0000313" key="3">
    <source>
        <dbReference type="Proteomes" id="UP001198806"/>
    </source>
</evidence>
<dbReference type="Proteomes" id="UP001221009">
    <property type="component" value="Chromosome"/>
</dbReference>
<name>A0AAP2VKY7_PARDI</name>
<reference evidence="2" key="2">
    <citation type="submission" date="2023-03" db="EMBL/GenBank/DDBJ databases">
        <title>Parabacteroides distasonis, a bacteria resistant against UC.</title>
        <authorList>
            <person name="Dai W."/>
        </authorList>
    </citation>
    <scope>NUCLEOTIDE SEQUENCE</scope>
    <source>
        <strain evidence="2">F1-28</strain>
    </source>
</reference>
<dbReference type="Pfam" id="PF17170">
    <property type="entry name" value="DUF5128"/>
    <property type="match status" value="1"/>
</dbReference>
<gene>
    <name evidence="1" type="ORF">LI194_10035</name>
    <name evidence="2" type="ORF">P2T59_16705</name>
</gene>
<proteinExistence type="predicted"/>
<reference evidence="1" key="1">
    <citation type="submission" date="2021-10" db="EMBL/GenBank/DDBJ databases">
        <title>Collection of gut derived symbiotic bacterial strains cultured from healthy donors.</title>
        <authorList>
            <person name="Lin H."/>
            <person name="Littmann E."/>
            <person name="Kohout C."/>
            <person name="Pamer E.G."/>
        </authorList>
    </citation>
    <scope>NUCLEOTIDE SEQUENCE</scope>
    <source>
        <strain evidence="1">DFI.2.94</strain>
    </source>
</reference>
<dbReference type="AlphaFoldDB" id="A0AAP2VKY7"/>
<evidence type="ECO:0000313" key="1">
    <source>
        <dbReference type="EMBL" id="MCB6518134.1"/>
    </source>
</evidence>
<dbReference type="Proteomes" id="UP001198806">
    <property type="component" value="Unassembled WGS sequence"/>
</dbReference>
<sequence length="391" mass="45322">MRYSYIFLGLFLFIISGCIKEKEQSDNDFITIDITDNYPLKELILQDIMDVEYIALETNETFICQGFVQNIGKNIILVRNYNRDGDIFIFNRKGKALKKINHLGQGGEEYTFILGITLDEDNNEMFINDNLSRKILVYDLEGNFKRSFKHKEGTMYDKIYNFDQDNLLCHDGYSSNNGEANEQSFMLISKSNGNITKEIRIPFNKKILTAVLLQDPKNGMTYGATPSSDYPIIPIHNNWILIEPSSDTLFTFSSDLQLKPFIIRKPSIESMNPETFLFISSVTDRYCFMEIVEKKYDFGLQKGFPRTNIVYDKQDNSLFKCIVYNKDFSDKKQVYMNSIPVNCDILTWQSLNTEQLIESYNKGKLKGKLKEIAANLEEDSNPVIMLLKHKK</sequence>
<accession>A0AAP2VKY7</accession>
<dbReference type="EMBL" id="CP120353">
    <property type="protein sequence ID" value="WET63326.1"/>
    <property type="molecule type" value="Genomic_DNA"/>
</dbReference>
<protein>
    <submittedName>
        <fullName evidence="1">6-bladed beta-propeller</fullName>
    </submittedName>
</protein>